<name>A0A290WWR3_9BURK</name>
<dbReference type="NCBIfam" id="NF041560">
    <property type="entry name" value="T6SS_Burk_ExIF"/>
    <property type="match status" value="1"/>
</dbReference>
<dbReference type="Proteomes" id="UP000218437">
    <property type="component" value="Chromosome"/>
</dbReference>
<evidence type="ECO:0000313" key="2">
    <source>
        <dbReference type="EMBL" id="ATD61138.1"/>
    </source>
</evidence>
<feature type="transmembrane region" description="Helical" evidence="1">
    <location>
        <begin position="133"/>
        <end position="154"/>
    </location>
</feature>
<keyword evidence="1" id="KW-0812">Transmembrane</keyword>
<keyword evidence="3" id="KW-1185">Reference proteome</keyword>
<dbReference type="InterPro" id="IPR048130">
    <property type="entry name" value="T6SS_ExIF-like"/>
</dbReference>
<keyword evidence="1" id="KW-1133">Transmembrane helix</keyword>
<dbReference type="KEGG" id="jsv:CNX70_13915"/>
<evidence type="ECO:0000313" key="3">
    <source>
        <dbReference type="Proteomes" id="UP000218437"/>
    </source>
</evidence>
<proteinExistence type="predicted"/>
<keyword evidence="1" id="KW-0472">Membrane</keyword>
<gene>
    <name evidence="2" type="ORF">CNX70_13915</name>
</gene>
<dbReference type="AlphaFoldDB" id="A0A290WWR3"/>
<protein>
    <submittedName>
        <fullName evidence="2">Uncharacterized protein</fullName>
    </submittedName>
</protein>
<dbReference type="RefSeq" id="WP_096235163.1">
    <property type="nucleotide sequence ID" value="NZ_CP023422.1"/>
</dbReference>
<organism evidence="2 3">
    <name type="scientific">Janthinobacterium svalbardensis</name>
    <dbReference type="NCBI Taxonomy" id="368607"/>
    <lineage>
        <taxon>Bacteria</taxon>
        <taxon>Pseudomonadati</taxon>
        <taxon>Pseudomonadota</taxon>
        <taxon>Betaproteobacteria</taxon>
        <taxon>Burkholderiales</taxon>
        <taxon>Oxalobacteraceae</taxon>
        <taxon>Janthinobacterium</taxon>
    </lineage>
</organism>
<feature type="transmembrane region" description="Helical" evidence="1">
    <location>
        <begin position="160"/>
        <end position="182"/>
    </location>
</feature>
<dbReference type="EMBL" id="CP023422">
    <property type="protein sequence ID" value="ATD61138.1"/>
    <property type="molecule type" value="Genomic_DNA"/>
</dbReference>
<sequence>MHELSYKLVNGAVEDLRTSDMHVNYLKSAEQFKKTSGLAAIVQVAAGEPGAVHSMQAATSDGDPVTGFNMSVGGKWVTGSFWEVDFKNGDEVKVIGYQKGNEFIAVAVVDVKENKIWIQPHSERGTIAKKYHLLRCCGYAFIGLYILAILAAFFGGMPVWFMLICATFSTPIILFVTVGLSWKDFMEFSKEMNRVGKALGIAEPEKIDLFKSTRKSRKSGKPALPMGVYYL</sequence>
<accession>A0A290WWR3</accession>
<evidence type="ECO:0000256" key="1">
    <source>
        <dbReference type="SAM" id="Phobius"/>
    </source>
</evidence>
<reference evidence="2 3" key="1">
    <citation type="submission" date="2017-09" db="EMBL/GenBank/DDBJ databases">
        <title>Complete genome sequence of Janthinobacterium svalbardensis PAMC 27463.</title>
        <authorList>
            <person name="Cho Y.-J."/>
            <person name="Cho A."/>
            <person name="Kim O.-S."/>
            <person name="Lee J.-I."/>
        </authorList>
    </citation>
    <scope>NUCLEOTIDE SEQUENCE [LARGE SCALE GENOMIC DNA]</scope>
    <source>
        <strain evidence="2 3">PAMC 27463</strain>
    </source>
</reference>